<keyword evidence="5 6" id="KW-0472">Membrane</keyword>
<gene>
    <name evidence="7" type="ORF">SCFA_1990001</name>
</gene>
<feature type="transmembrane region" description="Helical" evidence="6">
    <location>
        <begin position="61"/>
        <end position="84"/>
    </location>
</feature>
<keyword evidence="3 6" id="KW-0812">Transmembrane</keyword>
<evidence type="ECO:0000256" key="1">
    <source>
        <dbReference type="ARBA" id="ARBA00004141"/>
    </source>
</evidence>
<dbReference type="GO" id="GO:0055085">
    <property type="term" value="P:transmembrane transport"/>
    <property type="evidence" value="ECO:0007669"/>
    <property type="project" value="TreeGrafter"/>
</dbReference>
<evidence type="ECO:0000256" key="6">
    <source>
        <dbReference type="SAM" id="Phobius"/>
    </source>
</evidence>
<organism evidence="7">
    <name type="scientific">anaerobic digester metagenome</name>
    <dbReference type="NCBI Taxonomy" id="1263854"/>
    <lineage>
        <taxon>unclassified sequences</taxon>
        <taxon>metagenomes</taxon>
        <taxon>ecological metagenomes</taxon>
    </lineage>
</organism>
<evidence type="ECO:0008006" key="8">
    <source>
        <dbReference type="Google" id="ProtNLM"/>
    </source>
</evidence>
<dbReference type="PANTHER" id="PTHR21716">
    <property type="entry name" value="TRANSMEMBRANE PROTEIN"/>
    <property type="match status" value="1"/>
</dbReference>
<comment type="subcellular location">
    <subcellularLocation>
        <location evidence="1">Membrane</location>
        <topology evidence="1">Multi-pass membrane protein</topology>
    </subcellularLocation>
</comment>
<feature type="transmembrane region" description="Helical" evidence="6">
    <location>
        <begin position="32"/>
        <end position="49"/>
    </location>
</feature>
<dbReference type="GO" id="GO:0016020">
    <property type="term" value="C:membrane"/>
    <property type="evidence" value="ECO:0007669"/>
    <property type="project" value="UniProtKB-SubCell"/>
</dbReference>
<evidence type="ECO:0000313" key="7">
    <source>
        <dbReference type="EMBL" id="VFU13045.1"/>
    </source>
</evidence>
<feature type="transmembrane region" description="Helical" evidence="6">
    <location>
        <begin position="322"/>
        <end position="345"/>
    </location>
</feature>
<feature type="transmembrane region" description="Helical" evidence="6">
    <location>
        <begin position="258"/>
        <end position="285"/>
    </location>
</feature>
<comment type="similarity">
    <text evidence="2">Belongs to the autoinducer-2 exporter (AI-2E) (TC 2.A.86) family.</text>
</comment>
<dbReference type="InterPro" id="IPR014227">
    <property type="entry name" value="YtvI-like"/>
</dbReference>
<feature type="transmembrane region" description="Helical" evidence="6">
    <location>
        <begin position="7"/>
        <end position="26"/>
    </location>
</feature>
<evidence type="ECO:0000256" key="4">
    <source>
        <dbReference type="ARBA" id="ARBA00022989"/>
    </source>
</evidence>
<dbReference type="NCBIfam" id="TIGR02872">
    <property type="entry name" value="spore_ytvI"/>
    <property type="match status" value="1"/>
</dbReference>
<accession>A0A485LXS5</accession>
<feature type="transmembrane region" description="Helical" evidence="6">
    <location>
        <begin position="215"/>
        <end position="238"/>
    </location>
</feature>
<protein>
    <recommendedName>
        <fullName evidence="8">Sporulation integral membrane protein YtvI</fullName>
    </recommendedName>
</protein>
<feature type="transmembrane region" description="Helical" evidence="6">
    <location>
        <begin position="297"/>
        <end position="316"/>
    </location>
</feature>
<name>A0A485LXS5_9ZZZZ</name>
<dbReference type="InterPro" id="IPR002549">
    <property type="entry name" value="AI-2E-like"/>
</dbReference>
<feature type="transmembrane region" description="Helical" evidence="6">
    <location>
        <begin position="149"/>
        <end position="174"/>
    </location>
</feature>
<proteinExistence type="inferred from homology"/>
<dbReference type="PANTHER" id="PTHR21716:SF68">
    <property type="entry name" value="TRANSPORT PROTEIN YTVI-RELATED"/>
    <property type="match status" value="1"/>
</dbReference>
<dbReference type="Pfam" id="PF01594">
    <property type="entry name" value="AI-2E_transport"/>
    <property type="match status" value="1"/>
</dbReference>
<dbReference type="AlphaFoldDB" id="A0A485LXS5"/>
<keyword evidence="4 6" id="KW-1133">Transmembrane helix</keyword>
<evidence type="ECO:0000256" key="2">
    <source>
        <dbReference type="ARBA" id="ARBA00009773"/>
    </source>
</evidence>
<evidence type="ECO:0000256" key="5">
    <source>
        <dbReference type="ARBA" id="ARBA00023136"/>
    </source>
</evidence>
<sequence>MPKPILIMIYIIAAIVIIMATVKYILPILLPFVIALIVSIIMEPVIEILQNRARFNRGMATMTSMFLVFGSIAIIFSIIILKLVTELLHLSLTLPSAAAELRLLYGDLIERLTAFYITLPPGVVSSLEQNITTLTTNLQGLISSLTDSIIRFLSLVPGTLTIIVVSILATYFVARDRHLISELLLKTIPAPWGEKTVTVIREITAAFTGYLKAQAILVSITTVLSVLGLLLIGANYSLTMGLLIGFFDIIPVLGPATIYIPWLIWSFATGATGMGIKLMVLYGLVLTVRQFSETKIVSVNLGLHPLATLIAMYAGLRTMGLVGLLMGPILLIALQAVIKTGVLGLGPKDRP</sequence>
<dbReference type="EMBL" id="CAADRN010000111">
    <property type="protein sequence ID" value="VFU13045.1"/>
    <property type="molecule type" value="Genomic_DNA"/>
</dbReference>
<evidence type="ECO:0000256" key="3">
    <source>
        <dbReference type="ARBA" id="ARBA00022692"/>
    </source>
</evidence>
<reference evidence="7" key="1">
    <citation type="submission" date="2019-03" db="EMBL/GenBank/DDBJ databases">
        <authorList>
            <person name="Hao L."/>
        </authorList>
    </citation>
    <scope>NUCLEOTIDE SEQUENCE</scope>
</reference>